<dbReference type="Gene3D" id="3.40.30.10">
    <property type="entry name" value="Glutaredoxin"/>
    <property type="match status" value="1"/>
</dbReference>
<dbReference type="PANTHER" id="PTHR45663:SF11">
    <property type="entry name" value="GEO12009P1"/>
    <property type="match status" value="1"/>
</dbReference>
<comment type="similarity">
    <text evidence="1 7">Belongs to the thioredoxin family.</text>
</comment>
<dbReference type="FunFam" id="3.40.30.10:FF:000001">
    <property type="entry name" value="Thioredoxin"/>
    <property type="match status" value="1"/>
</dbReference>
<dbReference type="GO" id="GO:0005829">
    <property type="term" value="C:cytosol"/>
    <property type="evidence" value="ECO:0007669"/>
    <property type="project" value="TreeGrafter"/>
</dbReference>
<evidence type="ECO:0000256" key="5">
    <source>
        <dbReference type="ARBA" id="ARBA00023284"/>
    </source>
</evidence>
<proteinExistence type="inferred from homology"/>
<keyword evidence="2" id="KW-0813">Transport</keyword>
<feature type="site" description="Deprotonates C-terminal active site Cys" evidence="8">
    <location>
        <position position="27"/>
    </location>
</feature>
<dbReference type="InterPro" id="IPR017937">
    <property type="entry name" value="Thioredoxin_CS"/>
</dbReference>
<protein>
    <recommendedName>
        <fullName evidence="6 7">Thioredoxin</fullName>
    </recommendedName>
</protein>
<accession>A0A077M9D0</accession>
<keyword evidence="5 9" id="KW-0676">Redox-active center</keyword>
<evidence type="ECO:0000256" key="2">
    <source>
        <dbReference type="ARBA" id="ARBA00022448"/>
    </source>
</evidence>
<dbReference type="PANTHER" id="PTHR45663">
    <property type="entry name" value="GEO12009P1"/>
    <property type="match status" value="1"/>
</dbReference>
<gene>
    <name evidence="11" type="primary">trxA</name>
    <name evidence="11" type="ORF">BN13_330032</name>
</gene>
<keyword evidence="3" id="KW-0249">Electron transport</keyword>
<dbReference type="GO" id="GO:0015035">
    <property type="term" value="F:protein-disulfide reductase activity"/>
    <property type="evidence" value="ECO:0007669"/>
    <property type="project" value="UniProtKB-UniRule"/>
</dbReference>
<dbReference type="GO" id="GO:0045454">
    <property type="term" value="P:cell redox homeostasis"/>
    <property type="evidence" value="ECO:0007669"/>
    <property type="project" value="TreeGrafter"/>
</dbReference>
<dbReference type="Proteomes" id="UP000035720">
    <property type="component" value="Unassembled WGS sequence"/>
</dbReference>
<dbReference type="Pfam" id="PF00085">
    <property type="entry name" value="Thioredoxin"/>
    <property type="match status" value="1"/>
</dbReference>
<dbReference type="AlphaFoldDB" id="A0A077M9D0"/>
<reference evidence="11 12" key="1">
    <citation type="journal article" date="2013" name="ISME J.">
        <title>A metabolic model for members of the genus Tetrasphaera involved in enhanced biological phosphorus removal.</title>
        <authorList>
            <person name="Kristiansen R."/>
            <person name="Nguyen H.T.T."/>
            <person name="Saunders A.M."/>
            <person name="Nielsen J.L."/>
            <person name="Wimmer R."/>
            <person name="Le V.Q."/>
            <person name="McIlroy S.J."/>
            <person name="Petrovski S."/>
            <person name="Seviour R.J."/>
            <person name="Calteau A."/>
            <person name="Nielsen K.L."/>
            <person name="Nielsen P.H."/>
        </authorList>
    </citation>
    <scope>NUCLEOTIDE SEQUENCE [LARGE SCALE GENOMIC DNA]</scope>
    <source>
        <strain evidence="11 12">Ben 74</strain>
    </source>
</reference>
<evidence type="ECO:0000256" key="9">
    <source>
        <dbReference type="PIRSR" id="PIRSR000077-4"/>
    </source>
</evidence>
<dbReference type="CDD" id="cd02947">
    <property type="entry name" value="TRX_family"/>
    <property type="match status" value="1"/>
</dbReference>
<keyword evidence="12" id="KW-1185">Reference proteome</keyword>
<evidence type="ECO:0000256" key="1">
    <source>
        <dbReference type="ARBA" id="ARBA00008987"/>
    </source>
</evidence>
<dbReference type="PIRSF" id="PIRSF000077">
    <property type="entry name" value="Thioredoxin"/>
    <property type="match status" value="1"/>
</dbReference>
<feature type="site" description="Contributes to redox potential value" evidence="8">
    <location>
        <position position="35"/>
    </location>
</feature>
<feature type="site" description="Contributes to redox potential value" evidence="8">
    <location>
        <position position="34"/>
    </location>
</feature>
<evidence type="ECO:0000256" key="6">
    <source>
        <dbReference type="NCBIfam" id="TIGR01068"/>
    </source>
</evidence>
<evidence type="ECO:0000256" key="8">
    <source>
        <dbReference type="PIRSR" id="PIRSR000077-1"/>
    </source>
</evidence>
<comment type="caution">
    <text evidence="11">The sequence shown here is derived from an EMBL/GenBank/DDBJ whole genome shotgun (WGS) entry which is preliminary data.</text>
</comment>
<feature type="disulfide bond" description="Redox-active" evidence="9">
    <location>
        <begin position="33"/>
        <end position="36"/>
    </location>
</feature>
<dbReference type="STRING" id="1193518.BN13_330032"/>
<dbReference type="EMBL" id="CAJC01000143">
    <property type="protein sequence ID" value="CCI53274.1"/>
    <property type="molecule type" value="Genomic_DNA"/>
</dbReference>
<name>A0A077M9D0_9MICO</name>
<feature type="active site" description="Nucleophile" evidence="8">
    <location>
        <position position="33"/>
    </location>
</feature>
<sequence length="109" mass="11805">MTGSTSITTDATYDADVLQSETPVLVDFWAPWCGPCRAIAPVLEEIAKTHDGKLKVVKLNTDENPAVTRRYGITSIPTMHVVVGGEIVKSLVGAMPKPKLLRELEPFLG</sequence>
<dbReference type="SUPFAM" id="SSF52833">
    <property type="entry name" value="Thioredoxin-like"/>
    <property type="match status" value="1"/>
</dbReference>
<organism evidence="11 12">
    <name type="scientific">Nostocoides jenkinsii Ben 74</name>
    <dbReference type="NCBI Taxonomy" id="1193518"/>
    <lineage>
        <taxon>Bacteria</taxon>
        <taxon>Bacillati</taxon>
        <taxon>Actinomycetota</taxon>
        <taxon>Actinomycetes</taxon>
        <taxon>Micrococcales</taxon>
        <taxon>Intrasporangiaceae</taxon>
        <taxon>Nostocoides</taxon>
    </lineage>
</organism>
<dbReference type="PROSITE" id="PS00194">
    <property type="entry name" value="THIOREDOXIN_1"/>
    <property type="match status" value="1"/>
</dbReference>
<evidence type="ECO:0000313" key="12">
    <source>
        <dbReference type="Proteomes" id="UP000035720"/>
    </source>
</evidence>
<evidence type="ECO:0000256" key="4">
    <source>
        <dbReference type="ARBA" id="ARBA00023157"/>
    </source>
</evidence>
<dbReference type="RefSeq" id="WP_048545495.1">
    <property type="nucleotide sequence ID" value="NZ_HF571038.1"/>
</dbReference>
<dbReference type="PRINTS" id="PR00421">
    <property type="entry name" value="THIOREDOXIN"/>
</dbReference>
<evidence type="ECO:0000256" key="3">
    <source>
        <dbReference type="ARBA" id="ARBA00022982"/>
    </source>
</evidence>
<evidence type="ECO:0000259" key="10">
    <source>
        <dbReference type="PROSITE" id="PS51352"/>
    </source>
</evidence>
<evidence type="ECO:0000256" key="7">
    <source>
        <dbReference type="PIRNR" id="PIRNR000077"/>
    </source>
</evidence>
<dbReference type="PROSITE" id="PS51352">
    <property type="entry name" value="THIOREDOXIN_2"/>
    <property type="match status" value="1"/>
</dbReference>
<dbReference type="InterPro" id="IPR036249">
    <property type="entry name" value="Thioredoxin-like_sf"/>
</dbReference>
<evidence type="ECO:0000313" key="11">
    <source>
        <dbReference type="EMBL" id="CCI53274.1"/>
    </source>
</evidence>
<feature type="domain" description="Thioredoxin" evidence="10">
    <location>
        <begin position="1"/>
        <end position="109"/>
    </location>
</feature>
<dbReference type="NCBIfam" id="TIGR01068">
    <property type="entry name" value="thioredoxin"/>
    <property type="match status" value="1"/>
</dbReference>
<dbReference type="InterPro" id="IPR013766">
    <property type="entry name" value="Thioredoxin_domain"/>
</dbReference>
<dbReference type="OrthoDB" id="9790390at2"/>
<dbReference type="InterPro" id="IPR005746">
    <property type="entry name" value="Thioredoxin"/>
</dbReference>
<keyword evidence="4 9" id="KW-1015">Disulfide bond</keyword>
<feature type="active site" description="Nucleophile" evidence="8">
    <location>
        <position position="36"/>
    </location>
</feature>